<keyword evidence="1" id="KW-0812">Transmembrane</keyword>
<proteinExistence type="predicted"/>
<organism evidence="3 4">
    <name type="scientific">Flammeovirga yaeyamensis</name>
    <dbReference type="NCBI Taxonomy" id="367791"/>
    <lineage>
        <taxon>Bacteria</taxon>
        <taxon>Pseudomonadati</taxon>
        <taxon>Bacteroidota</taxon>
        <taxon>Cytophagia</taxon>
        <taxon>Cytophagales</taxon>
        <taxon>Flammeovirgaceae</taxon>
        <taxon>Flammeovirga</taxon>
    </lineage>
</organism>
<dbReference type="GO" id="GO:0000155">
    <property type="term" value="F:phosphorelay sensor kinase activity"/>
    <property type="evidence" value="ECO:0007669"/>
    <property type="project" value="InterPro"/>
</dbReference>
<accession>A0AAX1NC02</accession>
<keyword evidence="3" id="KW-0808">Transferase</keyword>
<sequence length="371" mass="42698">MNRWKKSSLLYGLGYPILSGSITYLLLLLAFNRVTELSETIFKAEWIVCIVVSYIWNTSIIFLSRWTKHKLDEIEVISEKIFFHAVGVVIGSILIIGISISAYFYGLIGYSSFSSFSTEMYVFQGLYIFQTLLYECAFWGNHLIKMSNDEAQLEEKKRTNFINEEMKAFAEDAHLPFLYETLETIIGLSYKNPDEAEEYAEKLAKVYRNNLQSRKEEFIPISHAFQLTKDVSDLLNTSRSGGLHAHFEACDKHVHLLFPPMVLPRILVGIAADYIASPLQPLEIKFSIKDEQLVMIAHSCNEKIDHQNSLSQVMDSVKNTLDHYTKVPIQRIQKENEYYIILPAFTSTDNAWQTKAEVNIQPNDQTLFRNS</sequence>
<dbReference type="AlphaFoldDB" id="A0AAX1NC02"/>
<keyword evidence="3" id="KW-0418">Kinase</keyword>
<name>A0AAX1NC02_9BACT</name>
<evidence type="ECO:0000256" key="1">
    <source>
        <dbReference type="SAM" id="Phobius"/>
    </source>
</evidence>
<dbReference type="EMBL" id="CP076133">
    <property type="protein sequence ID" value="QWG05083.1"/>
    <property type="molecule type" value="Genomic_DNA"/>
</dbReference>
<reference evidence="3 4" key="1">
    <citation type="submission" date="2021-05" db="EMBL/GenBank/DDBJ databases">
        <title>Comparative genomic studies on the polysaccharide-degrading batcterial strains of the Flammeovirga genus.</title>
        <authorList>
            <person name="Zewei F."/>
            <person name="Zheng Z."/>
            <person name="Yu L."/>
            <person name="Ruyue G."/>
            <person name="Yanhong M."/>
            <person name="Yuanyuan C."/>
            <person name="Jingyan G."/>
            <person name="Wenjun H."/>
        </authorList>
    </citation>
    <scope>NUCLEOTIDE SEQUENCE [LARGE SCALE GENOMIC DNA]</scope>
    <source>
        <strain evidence="3 4">NBRC:100898</strain>
    </source>
</reference>
<evidence type="ECO:0000259" key="2">
    <source>
        <dbReference type="Pfam" id="PF06580"/>
    </source>
</evidence>
<dbReference type="KEGG" id="fya:KMW28_21910"/>
<evidence type="ECO:0000313" key="4">
    <source>
        <dbReference type="Proteomes" id="UP000678679"/>
    </source>
</evidence>
<evidence type="ECO:0000313" key="3">
    <source>
        <dbReference type="EMBL" id="QWG05083.1"/>
    </source>
</evidence>
<gene>
    <name evidence="3" type="ORF">KMW28_21910</name>
</gene>
<keyword evidence="1" id="KW-0472">Membrane</keyword>
<keyword evidence="1" id="KW-1133">Transmembrane helix</keyword>
<feature type="transmembrane region" description="Helical" evidence="1">
    <location>
        <begin position="85"/>
        <end position="108"/>
    </location>
</feature>
<feature type="domain" description="Signal transduction histidine kinase internal region" evidence="2">
    <location>
        <begin position="177"/>
        <end position="230"/>
    </location>
</feature>
<dbReference type="Pfam" id="PF06580">
    <property type="entry name" value="His_kinase"/>
    <property type="match status" value="1"/>
</dbReference>
<feature type="transmembrane region" description="Helical" evidence="1">
    <location>
        <begin position="44"/>
        <end position="64"/>
    </location>
</feature>
<protein>
    <submittedName>
        <fullName evidence="3">Histidine kinase</fullName>
    </submittedName>
</protein>
<feature type="transmembrane region" description="Helical" evidence="1">
    <location>
        <begin position="12"/>
        <end position="32"/>
    </location>
</feature>
<dbReference type="GO" id="GO:0016020">
    <property type="term" value="C:membrane"/>
    <property type="evidence" value="ECO:0007669"/>
    <property type="project" value="InterPro"/>
</dbReference>
<feature type="transmembrane region" description="Helical" evidence="1">
    <location>
        <begin position="120"/>
        <end position="140"/>
    </location>
</feature>
<dbReference type="InterPro" id="IPR010559">
    <property type="entry name" value="Sig_transdc_His_kin_internal"/>
</dbReference>
<dbReference type="RefSeq" id="WP_169662239.1">
    <property type="nucleotide sequence ID" value="NZ_CP076133.1"/>
</dbReference>
<keyword evidence="4" id="KW-1185">Reference proteome</keyword>
<dbReference type="Proteomes" id="UP000678679">
    <property type="component" value="Chromosome 2"/>
</dbReference>